<feature type="non-terminal residue" evidence="4">
    <location>
        <position position="1"/>
    </location>
</feature>
<keyword evidence="1" id="KW-0863">Zinc-finger</keyword>
<dbReference type="PROSITE" id="PS50158">
    <property type="entry name" value="ZF_CCHC"/>
    <property type="match status" value="1"/>
</dbReference>
<accession>A0AAV0RUN4</accession>
<keyword evidence="1" id="KW-0862">Zinc</keyword>
<evidence type="ECO:0000259" key="3">
    <source>
        <dbReference type="PROSITE" id="PS50158"/>
    </source>
</evidence>
<organism evidence="4 5">
    <name type="scientific">Linum tenue</name>
    <dbReference type="NCBI Taxonomy" id="586396"/>
    <lineage>
        <taxon>Eukaryota</taxon>
        <taxon>Viridiplantae</taxon>
        <taxon>Streptophyta</taxon>
        <taxon>Embryophyta</taxon>
        <taxon>Tracheophyta</taxon>
        <taxon>Spermatophyta</taxon>
        <taxon>Magnoliopsida</taxon>
        <taxon>eudicotyledons</taxon>
        <taxon>Gunneridae</taxon>
        <taxon>Pentapetalae</taxon>
        <taxon>rosids</taxon>
        <taxon>fabids</taxon>
        <taxon>Malpighiales</taxon>
        <taxon>Linaceae</taxon>
        <taxon>Linum</taxon>
    </lineage>
</organism>
<evidence type="ECO:0000256" key="2">
    <source>
        <dbReference type="SAM" id="MobiDB-lite"/>
    </source>
</evidence>
<name>A0AAV0RUN4_9ROSI</name>
<dbReference type="SUPFAM" id="SSF57756">
    <property type="entry name" value="Retrovirus zinc finger-like domains"/>
    <property type="match status" value="1"/>
</dbReference>
<dbReference type="PANTHER" id="PTHR31286:SF99">
    <property type="entry name" value="DUF4283 DOMAIN-CONTAINING PROTEIN"/>
    <property type="match status" value="1"/>
</dbReference>
<reference evidence="4" key="1">
    <citation type="submission" date="2022-08" db="EMBL/GenBank/DDBJ databases">
        <authorList>
            <person name="Gutierrez-Valencia J."/>
        </authorList>
    </citation>
    <scope>NUCLEOTIDE SEQUENCE</scope>
</reference>
<dbReference type="Proteomes" id="UP001154282">
    <property type="component" value="Unassembled WGS sequence"/>
</dbReference>
<evidence type="ECO:0000313" key="4">
    <source>
        <dbReference type="EMBL" id="CAI0560248.1"/>
    </source>
</evidence>
<dbReference type="GO" id="GO:0003676">
    <property type="term" value="F:nucleic acid binding"/>
    <property type="evidence" value="ECO:0007669"/>
    <property type="project" value="InterPro"/>
</dbReference>
<dbReference type="InterPro" id="IPR040256">
    <property type="entry name" value="At4g02000-like"/>
</dbReference>
<dbReference type="AlphaFoldDB" id="A0AAV0RUN4"/>
<keyword evidence="1" id="KW-0479">Metal-binding</keyword>
<evidence type="ECO:0000313" key="5">
    <source>
        <dbReference type="Proteomes" id="UP001154282"/>
    </source>
</evidence>
<evidence type="ECO:0000256" key="1">
    <source>
        <dbReference type="PROSITE-ProRule" id="PRU00047"/>
    </source>
</evidence>
<keyword evidence="5" id="KW-1185">Reference proteome</keyword>
<dbReference type="PANTHER" id="PTHR31286">
    <property type="entry name" value="GLYCINE-RICH CELL WALL STRUCTURAL PROTEIN 1.8-LIKE"/>
    <property type="match status" value="1"/>
</dbReference>
<gene>
    <name evidence="4" type="ORF">LITE_LOCUS49609</name>
</gene>
<feature type="region of interest" description="Disordered" evidence="2">
    <location>
        <begin position="173"/>
        <end position="208"/>
    </location>
</feature>
<dbReference type="EMBL" id="CAMGYJ010000011">
    <property type="protein sequence ID" value="CAI0560248.1"/>
    <property type="molecule type" value="Genomic_DNA"/>
</dbReference>
<sequence length="310" mass="34939">ERIAERIGKPIPVDRATQTKDCGKYARVSIEVDLTKTLLSQFKIEGITYHVEFESFHRICTECGKYGHLKVTCPTLFKNQSNNQPTSTPQVEQSSAPTSVYGEWMMAKPQRKGPNRSQKDKREIHWSDKVKGSCYAVLIEEDTSSHKEISREVSQENQKDKEAVTHAMVTGETDGVAEPIPPTTANDNGAIPLSRQRNQPLGTEDKTTQWRSGIHRWRELGHNICSWATCARRMGILTILSIPLRGTEEQDVLIWMHSDYGYFSAKSGYMKWLGEFKLERSGLAWDSLGASICHAWGAELHGMGSRAIED</sequence>
<proteinExistence type="predicted"/>
<dbReference type="GO" id="GO:0008270">
    <property type="term" value="F:zinc ion binding"/>
    <property type="evidence" value="ECO:0007669"/>
    <property type="project" value="UniProtKB-KW"/>
</dbReference>
<comment type="caution">
    <text evidence="4">The sequence shown here is derived from an EMBL/GenBank/DDBJ whole genome shotgun (WGS) entry which is preliminary data.</text>
</comment>
<dbReference type="InterPro" id="IPR001878">
    <property type="entry name" value="Znf_CCHC"/>
</dbReference>
<dbReference type="InterPro" id="IPR036875">
    <property type="entry name" value="Znf_CCHC_sf"/>
</dbReference>
<feature type="domain" description="CCHC-type" evidence="3">
    <location>
        <begin position="60"/>
        <end position="74"/>
    </location>
</feature>
<protein>
    <recommendedName>
        <fullName evidence="3">CCHC-type domain-containing protein</fullName>
    </recommendedName>
</protein>